<dbReference type="Proteomes" id="UP001144978">
    <property type="component" value="Unassembled WGS sequence"/>
</dbReference>
<accession>A0ACC1PN36</accession>
<comment type="caution">
    <text evidence="1">The sequence shown here is derived from an EMBL/GenBank/DDBJ whole genome shotgun (WGS) entry which is preliminary data.</text>
</comment>
<evidence type="ECO:0000313" key="2">
    <source>
        <dbReference type="Proteomes" id="UP001144978"/>
    </source>
</evidence>
<reference evidence="1" key="1">
    <citation type="submission" date="2022-08" db="EMBL/GenBank/DDBJ databases">
        <title>Genome Sequence of Pycnoporus sanguineus.</title>
        <authorList>
            <person name="Buettner E."/>
        </authorList>
    </citation>
    <scope>NUCLEOTIDE SEQUENCE</scope>
    <source>
        <strain evidence="1">CG-C14</strain>
    </source>
</reference>
<organism evidence="1 2">
    <name type="scientific">Trametes sanguinea</name>
    <dbReference type="NCBI Taxonomy" id="158606"/>
    <lineage>
        <taxon>Eukaryota</taxon>
        <taxon>Fungi</taxon>
        <taxon>Dikarya</taxon>
        <taxon>Basidiomycota</taxon>
        <taxon>Agaricomycotina</taxon>
        <taxon>Agaricomycetes</taxon>
        <taxon>Polyporales</taxon>
        <taxon>Polyporaceae</taxon>
        <taxon>Trametes</taxon>
    </lineage>
</organism>
<sequence length="119" mass="11923">MSTATLPSGNSDARYATSAALAETEASNVNLSKEVQKNADQLHNAAGDAATVAQIKEPEAVSAVNQLEEGLSHKTDAAASQGAADVQSAKATATSYVETAKNLASSAIATAQSTVETGT</sequence>
<dbReference type="EMBL" id="JANSHE010002094">
    <property type="protein sequence ID" value="KAJ2995688.1"/>
    <property type="molecule type" value="Genomic_DNA"/>
</dbReference>
<gene>
    <name evidence="1" type="ORF">NUW54_g7339</name>
</gene>
<evidence type="ECO:0000313" key="1">
    <source>
        <dbReference type="EMBL" id="KAJ2995688.1"/>
    </source>
</evidence>
<proteinExistence type="predicted"/>
<keyword evidence="2" id="KW-1185">Reference proteome</keyword>
<protein>
    <submittedName>
        <fullName evidence="1">Uncharacterized protein</fullName>
    </submittedName>
</protein>
<name>A0ACC1PN36_9APHY</name>